<protein>
    <recommendedName>
        <fullName evidence="1">HAT C-terminal dimerisation domain-containing protein</fullName>
    </recommendedName>
</protein>
<feature type="domain" description="HAT C-terminal dimerisation" evidence="1">
    <location>
        <begin position="72"/>
        <end position="128"/>
    </location>
</feature>
<dbReference type="PANTHER" id="PTHR46880:SF5">
    <property type="entry name" value="DUF4371 DOMAIN-CONTAINING PROTEIN"/>
    <property type="match status" value="1"/>
</dbReference>
<dbReference type="InParanoid" id="K1PC35"/>
<name>K1PC35_MAGGI</name>
<evidence type="ECO:0000313" key="2">
    <source>
        <dbReference type="EMBL" id="EKC21387.1"/>
    </source>
</evidence>
<dbReference type="InterPro" id="IPR008906">
    <property type="entry name" value="HATC_C_dom"/>
</dbReference>
<gene>
    <name evidence="2" type="ORF">CGI_10003986</name>
</gene>
<dbReference type="GO" id="GO:0046983">
    <property type="term" value="F:protein dimerization activity"/>
    <property type="evidence" value="ECO:0007669"/>
    <property type="project" value="InterPro"/>
</dbReference>
<proteinExistence type="predicted"/>
<dbReference type="EMBL" id="JH815705">
    <property type="protein sequence ID" value="EKC21387.1"/>
    <property type="molecule type" value="Genomic_DNA"/>
</dbReference>
<dbReference type="InterPro" id="IPR012337">
    <property type="entry name" value="RNaseH-like_sf"/>
</dbReference>
<dbReference type="PANTHER" id="PTHR46880">
    <property type="entry name" value="RAS-ASSOCIATING DOMAIN-CONTAINING PROTEIN"/>
    <property type="match status" value="1"/>
</dbReference>
<dbReference type="AlphaFoldDB" id="K1PC35"/>
<dbReference type="SUPFAM" id="SSF53098">
    <property type="entry name" value="Ribonuclease H-like"/>
    <property type="match status" value="1"/>
</dbReference>
<dbReference type="HOGENOM" id="CLU_1653820_0_0_1"/>
<sequence length="160" mass="18277">MFVKNPNFIASIYMMSDVLPHLSRLSKSFQTLVDKFVSIGTKENICSEWKGQKDLLYKECKGLGFRQALHKIVKLGHLYPCMTKFAAIGLVLSVSTADCERCFSCLKRLKTPLRNRMGQKVLNCLVNISCEGQPVEQFDFEKSAISFAKGKIRKFLHKYE</sequence>
<organism evidence="2">
    <name type="scientific">Magallana gigas</name>
    <name type="common">Pacific oyster</name>
    <name type="synonym">Crassostrea gigas</name>
    <dbReference type="NCBI Taxonomy" id="29159"/>
    <lineage>
        <taxon>Eukaryota</taxon>
        <taxon>Metazoa</taxon>
        <taxon>Spiralia</taxon>
        <taxon>Lophotrochozoa</taxon>
        <taxon>Mollusca</taxon>
        <taxon>Bivalvia</taxon>
        <taxon>Autobranchia</taxon>
        <taxon>Pteriomorphia</taxon>
        <taxon>Ostreida</taxon>
        <taxon>Ostreoidea</taxon>
        <taxon>Ostreidae</taxon>
        <taxon>Magallana</taxon>
    </lineage>
</organism>
<evidence type="ECO:0000259" key="1">
    <source>
        <dbReference type="Pfam" id="PF05699"/>
    </source>
</evidence>
<reference evidence="2" key="1">
    <citation type="journal article" date="2012" name="Nature">
        <title>The oyster genome reveals stress adaptation and complexity of shell formation.</title>
        <authorList>
            <person name="Zhang G."/>
            <person name="Fang X."/>
            <person name="Guo X."/>
            <person name="Li L."/>
            <person name="Luo R."/>
            <person name="Xu F."/>
            <person name="Yang P."/>
            <person name="Zhang L."/>
            <person name="Wang X."/>
            <person name="Qi H."/>
            <person name="Xiong Z."/>
            <person name="Que H."/>
            <person name="Xie Y."/>
            <person name="Holland P.W."/>
            <person name="Paps J."/>
            <person name="Zhu Y."/>
            <person name="Wu F."/>
            <person name="Chen Y."/>
            <person name="Wang J."/>
            <person name="Peng C."/>
            <person name="Meng J."/>
            <person name="Yang L."/>
            <person name="Liu J."/>
            <person name="Wen B."/>
            <person name="Zhang N."/>
            <person name="Huang Z."/>
            <person name="Zhu Q."/>
            <person name="Feng Y."/>
            <person name="Mount A."/>
            <person name="Hedgecock D."/>
            <person name="Xu Z."/>
            <person name="Liu Y."/>
            <person name="Domazet-Loso T."/>
            <person name="Du Y."/>
            <person name="Sun X."/>
            <person name="Zhang S."/>
            <person name="Liu B."/>
            <person name="Cheng P."/>
            <person name="Jiang X."/>
            <person name="Li J."/>
            <person name="Fan D."/>
            <person name="Wang W."/>
            <person name="Fu W."/>
            <person name="Wang T."/>
            <person name="Wang B."/>
            <person name="Zhang J."/>
            <person name="Peng Z."/>
            <person name="Li Y."/>
            <person name="Li N."/>
            <person name="Wang J."/>
            <person name="Chen M."/>
            <person name="He Y."/>
            <person name="Tan F."/>
            <person name="Song X."/>
            <person name="Zheng Q."/>
            <person name="Huang R."/>
            <person name="Yang H."/>
            <person name="Du X."/>
            <person name="Chen L."/>
            <person name="Yang M."/>
            <person name="Gaffney P.M."/>
            <person name="Wang S."/>
            <person name="Luo L."/>
            <person name="She Z."/>
            <person name="Ming Y."/>
            <person name="Huang W."/>
            <person name="Zhang S."/>
            <person name="Huang B."/>
            <person name="Zhang Y."/>
            <person name="Qu T."/>
            <person name="Ni P."/>
            <person name="Miao G."/>
            <person name="Wang J."/>
            <person name="Wang Q."/>
            <person name="Steinberg C.E."/>
            <person name="Wang H."/>
            <person name="Li N."/>
            <person name="Qian L."/>
            <person name="Zhang G."/>
            <person name="Li Y."/>
            <person name="Yang H."/>
            <person name="Liu X."/>
            <person name="Wang J."/>
            <person name="Yin Y."/>
            <person name="Wang J."/>
        </authorList>
    </citation>
    <scope>NUCLEOTIDE SEQUENCE [LARGE SCALE GENOMIC DNA]</scope>
    <source>
        <strain evidence="2">05x7-T-G4-1.051#20</strain>
    </source>
</reference>
<accession>K1PC35</accession>
<dbReference type="Pfam" id="PF05699">
    <property type="entry name" value="Dimer_Tnp_hAT"/>
    <property type="match status" value="1"/>
</dbReference>